<dbReference type="CDD" id="cd00657">
    <property type="entry name" value="Ferritin_like"/>
    <property type="match status" value="1"/>
</dbReference>
<dbReference type="EMBL" id="ANAH02000025">
    <property type="protein sequence ID" value="EPX58290.1"/>
    <property type="molecule type" value="Genomic_DNA"/>
</dbReference>
<name>S9P1E9_CYSF2</name>
<accession>S9P1E9</accession>
<evidence type="ECO:0000313" key="2">
    <source>
        <dbReference type="Proteomes" id="UP000011682"/>
    </source>
</evidence>
<dbReference type="InterPro" id="IPR012348">
    <property type="entry name" value="RNR-like"/>
</dbReference>
<gene>
    <name evidence="1" type="ORF">D187_004046</name>
</gene>
<dbReference type="Gene3D" id="1.10.620.20">
    <property type="entry name" value="Ribonucleotide Reductase, subunit A"/>
    <property type="match status" value="1"/>
</dbReference>
<proteinExistence type="predicted"/>
<evidence type="ECO:0000313" key="1">
    <source>
        <dbReference type="EMBL" id="EPX58290.1"/>
    </source>
</evidence>
<reference evidence="1" key="1">
    <citation type="submission" date="2013-05" db="EMBL/GenBank/DDBJ databases">
        <title>Genome assembly of Cystobacter fuscus DSM 2262.</title>
        <authorList>
            <person name="Sharma G."/>
            <person name="Khatri I."/>
            <person name="Kaur C."/>
            <person name="Mayilraj S."/>
            <person name="Subramanian S."/>
        </authorList>
    </citation>
    <scope>NUCLEOTIDE SEQUENCE [LARGE SCALE GENOMIC DNA]</scope>
    <source>
        <strain evidence="1">DSM 2262</strain>
    </source>
</reference>
<protein>
    <submittedName>
        <fullName evidence="1">Uncharacterized protein</fullName>
    </submittedName>
</protein>
<dbReference type="OrthoDB" id="5502012at2"/>
<keyword evidence="2" id="KW-1185">Reference proteome</keyword>
<dbReference type="SUPFAM" id="SSF47240">
    <property type="entry name" value="Ferritin-like"/>
    <property type="match status" value="1"/>
</dbReference>
<dbReference type="RefSeq" id="WP_002630494.1">
    <property type="nucleotide sequence ID" value="NZ_ANAH02000025.1"/>
</dbReference>
<dbReference type="GO" id="GO:0016491">
    <property type="term" value="F:oxidoreductase activity"/>
    <property type="evidence" value="ECO:0007669"/>
    <property type="project" value="InterPro"/>
</dbReference>
<dbReference type="eggNOG" id="COG1633">
    <property type="taxonomic scope" value="Bacteria"/>
</dbReference>
<dbReference type="AlphaFoldDB" id="S9P1E9"/>
<sequence length="273" mass="30238">MSTFVLPHVPGEELFELGMLGGNVERRYRKLRPEVEALPWGTLRPEEFPEHLVLAARRAWTEAAFQEHRTAAACTATLQALIAARAPLDLISMACRFPLDEMVHVELCARLASELGGGIPLLHDPLGMVPPPQPGRALAQAAELVVRYFCVGEAISIPLLRGTWRSATHPLVKAVLGRIVKDEAAHGQFGWMFLDWALPMLEEDEREVLREAAGKTIAAVRENQARVAAQAEEEPAEIHALGWMKSRAYLDLARKSMETEVLAPLRARGLEPR</sequence>
<organism evidence="1 2">
    <name type="scientific">Cystobacter fuscus (strain ATCC 25194 / DSM 2262 / NBRC 100088 / M29)</name>
    <dbReference type="NCBI Taxonomy" id="1242864"/>
    <lineage>
        <taxon>Bacteria</taxon>
        <taxon>Pseudomonadati</taxon>
        <taxon>Myxococcota</taxon>
        <taxon>Myxococcia</taxon>
        <taxon>Myxococcales</taxon>
        <taxon>Cystobacterineae</taxon>
        <taxon>Archangiaceae</taxon>
        <taxon>Cystobacter</taxon>
    </lineage>
</organism>
<dbReference type="InterPro" id="IPR009078">
    <property type="entry name" value="Ferritin-like_SF"/>
</dbReference>
<dbReference type="Proteomes" id="UP000011682">
    <property type="component" value="Unassembled WGS sequence"/>
</dbReference>
<comment type="caution">
    <text evidence="1">The sequence shown here is derived from an EMBL/GenBank/DDBJ whole genome shotgun (WGS) entry which is preliminary data.</text>
</comment>